<organism evidence="4 5">
    <name type="scientific">Cytospora mali</name>
    <name type="common">Apple Valsa canker fungus</name>
    <name type="synonym">Valsa mali</name>
    <dbReference type="NCBI Taxonomy" id="578113"/>
    <lineage>
        <taxon>Eukaryota</taxon>
        <taxon>Fungi</taxon>
        <taxon>Dikarya</taxon>
        <taxon>Ascomycota</taxon>
        <taxon>Pezizomycotina</taxon>
        <taxon>Sordariomycetes</taxon>
        <taxon>Sordariomycetidae</taxon>
        <taxon>Diaporthales</taxon>
        <taxon>Cytosporaceae</taxon>
        <taxon>Cytospora</taxon>
    </lineage>
</organism>
<evidence type="ECO:0000259" key="3">
    <source>
        <dbReference type="PROSITE" id="PS50076"/>
    </source>
</evidence>
<dbReference type="GO" id="GO:0051787">
    <property type="term" value="F:misfolded protein binding"/>
    <property type="evidence" value="ECO:0007669"/>
    <property type="project" value="TreeGrafter"/>
</dbReference>
<dbReference type="GO" id="GO:0005783">
    <property type="term" value="C:endoplasmic reticulum"/>
    <property type="evidence" value="ECO:0007669"/>
    <property type="project" value="TreeGrafter"/>
</dbReference>
<feature type="region of interest" description="Disordered" evidence="2">
    <location>
        <begin position="359"/>
        <end position="387"/>
    </location>
</feature>
<dbReference type="CDD" id="cd06257">
    <property type="entry name" value="DnaJ"/>
    <property type="match status" value="1"/>
</dbReference>
<reference evidence="4" key="1">
    <citation type="submission" date="2014-12" db="EMBL/GenBank/DDBJ databases">
        <title>Genome Sequence of Valsa Canker Pathogens Uncovers a Specific Adaption of Colonization on Woody Bark.</title>
        <authorList>
            <person name="Yin Z."/>
            <person name="Liu H."/>
            <person name="Gao X."/>
            <person name="Li Z."/>
            <person name="Song N."/>
            <person name="Ke X."/>
            <person name="Dai Q."/>
            <person name="Wu Y."/>
            <person name="Sun Y."/>
            <person name="Xu J.-R."/>
            <person name="Kang Z.K."/>
            <person name="Wang L."/>
            <person name="Huang L."/>
        </authorList>
    </citation>
    <scope>NUCLEOTIDE SEQUENCE [LARGE SCALE GENOMIC DNA]</scope>
    <source>
        <strain evidence="4">03-8</strain>
    </source>
</reference>
<evidence type="ECO:0000313" key="4">
    <source>
        <dbReference type="EMBL" id="KUI72863.1"/>
    </source>
</evidence>
<evidence type="ECO:0000313" key="5">
    <source>
        <dbReference type="Proteomes" id="UP000078559"/>
    </source>
</evidence>
<evidence type="ECO:0000256" key="1">
    <source>
        <dbReference type="ARBA" id="ARBA00023186"/>
    </source>
</evidence>
<dbReference type="InterPro" id="IPR036869">
    <property type="entry name" value="J_dom_sf"/>
</dbReference>
<dbReference type="InterPro" id="IPR051948">
    <property type="entry name" value="Hsp70_co-chaperone_J-domain"/>
</dbReference>
<dbReference type="Proteomes" id="UP000078559">
    <property type="component" value="Chromosome 9"/>
</dbReference>
<dbReference type="EMBL" id="CM003106">
    <property type="protein sequence ID" value="KUI72863.1"/>
    <property type="molecule type" value="Genomic_DNA"/>
</dbReference>
<evidence type="ECO:0000256" key="2">
    <source>
        <dbReference type="SAM" id="MobiDB-lite"/>
    </source>
</evidence>
<dbReference type="PROSITE" id="PS50076">
    <property type="entry name" value="DNAJ_2"/>
    <property type="match status" value="1"/>
</dbReference>
<dbReference type="Gene3D" id="1.10.287.110">
    <property type="entry name" value="DnaJ domain"/>
    <property type="match status" value="1"/>
</dbReference>
<dbReference type="InterPro" id="IPR001623">
    <property type="entry name" value="DnaJ_domain"/>
</dbReference>
<keyword evidence="5" id="KW-1185">Reference proteome</keyword>
<feature type="domain" description="J" evidence="3">
    <location>
        <begin position="77"/>
        <end position="141"/>
    </location>
</feature>
<dbReference type="PANTHER" id="PTHR44360">
    <property type="entry name" value="DNAJ HOMOLOG SUBFAMILY B MEMBER 9"/>
    <property type="match status" value="1"/>
</dbReference>
<dbReference type="SUPFAM" id="SSF46565">
    <property type="entry name" value="Chaperone J-domain"/>
    <property type="match status" value="1"/>
</dbReference>
<dbReference type="PANTHER" id="PTHR44360:SF1">
    <property type="entry name" value="DNAJ HOMOLOG SUBFAMILY B MEMBER 9"/>
    <property type="match status" value="1"/>
</dbReference>
<dbReference type="SMART" id="SM00271">
    <property type="entry name" value="DnaJ"/>
    <property type="match status" value="1"/>
</dbReference>
<dbReference type="OrthoDB" id="436519at2759"/>
<dbReference type="GO" id="GO:0036503">
    <property type="term" value="P:ERAD pathway"/>
    <property type="evidence" value="ECO:0007669"/>
    <property type="project" value="TreeGrafter"/>
</dbReference>
<dbReference type="AlphaFoldDB" id="A0A194W9X2"/>
<name>A0A194W9X2_CYTMA</name>
<accession>A0A194W9X2</accession>
<dbReference type="SMR" id="A0A194W9X2"/>
<protein>
    <submittedName>
        <fullName evidence="4">Chaperone protein DnaJ</fullName>
    </submittedName>
</protein>
<sequence>MSGLLSLMGWTFLPGMATRFIQNTYYGLTIRAGSPRPQPGQQRFAEHYRRIYILVVCAYLLFTIYEADWDLQRQGGSFYAVLGVGPDAPARDIKRRYRQLSAVMHPDKGGASYDADVYVRVQTAHETLSDDVRRFAYDRFGPAVLEWRGCTVVRDYVMRGAREMLGYYGMGALVIYVFPKLGYFQQGVYWRWVALASLLLLEVHAITRPAHPWFLTGLVNPLFTNVLNPICAFWAPAMIHPPYLPFQAIALARKLSITLSIALNQVVPYLTAETRGGRLQLRDDGGDEAARTAKSLDELEQMARGVDEDANRMVKMEVAPFAGDAQVLASLRDKMQRWLVDNTVRSDPMTRDALLRFKRRRQDAPAGAQGNGLRMRARPSHGVDGHA</sequence>
<gene>
    <name evidence="4" type="ORF">VM1G_08457</name>
</gene>
<dbReference type="Pfam" id="PF00226">
    <property type="entry name" value="DnaJ"/>
    <property type="match status" value="1"/>
</dbReference>
<keyword evidence="1" id="KW-0143">Chaperone</keyword>
<dbReference type="GO" id="GO:0051087">
    <property type="term" value="F:protein-folding chaperone binding"/>
    <property type="evidence" value="ECO:0007669"/>
    <property type="project" value="TreeGrafter"/>
</dbReference>
<proteinExistence type="predicted"/>
<dbReference type="PRINTS" id="PR00625">
    <property type="entry name" value="JDOMAIN"/>
</dbReference>